<evidence type="ECO:0000259" key="13">
    <source>
        <dbReference type="Pfam" id="PF02875"/>
    </source>
</evidence>
<dbReference type="OrthoDB" id="9801978at2"/>
<comment type="subcellular location">
    <subcellularLocation>
        <location evidence="10 11">Cytoplasm</location>
    </subcellularLocation>
</comment>
<sequence>MIKTDLQWICRAVDGQLFGENCTITEVSTDTRNLPEGCLFIALQGDNFDAHDFVADAVAKGAKALLVERKVELPGAQVPQIVVQNTRHALGLLGAAVKASVQPKTIAITGSSGKTTVKEMLAAILRTQGNVLATAGNFNNDIGVPLTLLRLTPEHDLAIIELGANHQGEIGYTTRLTQPDVAIINNVAPAHVEGFGSVHGVFRAKTEIFKGLNADGLALTPIRSEFAPCWQKQITHCKHLTFGQDPAAPIYATDVEVDAQGCAAFTVHLNEALTGTAQSAEIKLNLPGLHNVDNALVAIAAALAVGCPLADAQQALAALTPVPGRMHVLPLSTEIKLIDDSYNANVGSVKAALDMLGVYQGLRIMVLGDMGELGEQARQYHEEIGAYAIQAGIDNLFTLGVLSQSASEVFNGRGGKHFSDLDALVNEIIATTQRAATPITILVKGSRSAHMERVIDALKARTDELHPSLNAEGTQAC</sequence>
<evidence type="ECO:0000256" key="7">
    <source>
        <dbReference type="ARBA" id="ARBA00022984"/>
    </source>
</evidence>
<dbReference type="PANTHER" id="PTHR43024">
    <property type="entry name" value="UDP-N-ACETYLMURAMOYL-TRIPEPTIDE--D-ALANYL-D-ALANINE LIGASE"/>
    <property type="match status" value="1"/>
</dbReference>
<keyword evidence="7 10" id="KW-0573">Peptidoglycan synthesis</keyword>
<dbReference type="Proteomes" id="UP000286678">
    <property type="component" value="Unassembled WGS sequence"/>
</dbReference>
<dbReference type="GO" id="GO:0047480">
    <property type="term" value="F:UDP-N-acetylmuramoyl-tripeptide-D-alanyl-D-alanine ligase activity"/>
    <property type="evidence" value="ECO:0007669"/>
    <property type="project" value="UniProtKB-UniRule"/>
</dbReference>
<keyword evidence="5 10" id="KW-0067">ATP-binding</keyword>
<evidence type="ECO:0000256" key="9">
    <source>
        <dbReference type="ARBA" id="ARBA00023316"/>
    </source>
</evidence>
<comment type="pathway">
    <text evidence="10 11">Cell wall biogenesis; peptidoglycan biosynthesis.</text>
</comment>
<evidence type="ECO:0000256" key="10">
    <source>
        <dbReference type="HAMAP-Rule" id="MF_02019"/>
    </source>
</evidence>
<keyword evidence="4 10" id="KW-0547">Nucleotide-binding</keyword>
<feature type="binding site" evidence="10">
    <location>
        <begin position="110"/>
        <end position="116"/>
    </location>
    <ligand>
        <name>ATP</name>
        <dbReference type="ChEBI" id="CHEBI:30616"/>
    </ligand>
</feature>
<feature type="domain" description="Mur ligase N-terminal catalytic" evidence="12">
    <location>
        <begin position="23"/>
        <end position="95"/>
    </location>
</feature>
<dbReference type="GO" id="GO:0009252">
    <property type="term" value="P:peptidoglycan biosynthetic process"/>
    <property type="evidence" value="ECO:0007669"/>
    <property type="project" value="UniProtKB-UniRule"/>
</dbReference>
<dbReference type="GO" id="GO:0005524">
    <property type="term" value="F:ATP binding"/>
    <property type="evidence" value="ECO:0007669"/>
    <property type="project" value="UniProtKB-UniRule"/>
</dbReference>
<proteinExistence type="inferred from homology"/>
<comment type="caution">
    <text evidence="15">The sequence shown here is derived from an EMBL/GenBank/DDBJ whole genome shotgun (WGS) entry which is preliminary data.</text>
</comment>
<keyword evidence="8 10" id="KW-0131">Cell cycle</keyword>
<dbReference type="Pfam" id="PF02875">
    <property type="entry name" value="Mur_ligase_C"/>
    <property type="match status" value="1"/>
</dbReference>
<keyword evidence="3 10" id="KW-0132">Cell division</keyword>
<dbReference type="GO" id="GO:0051301">
    <property type="term" value="P:cell division"/>
    <property type="evidence" value="ECO:0007669"/>
    <property type="project" value="UniProtKB-KW"/>
</dbReference>
<dbReference type="SUPFAM" id="SSF53623">
    <property type="entry name" value="MurD-like peptide ligases, catalytic domain"/>
    <property type="match status" value="1"/>
</dbReference>
<dbReference type="Pfam" id="PF01225">
    <property type="entry name" value="Mur_ligase"/>
    <property type="match status" value="1"/>
</dbReference>
<keyword evidence="9 10" id="KW-0961">Cell wall biogenesis/degradation</keyword>
<dbReference type="InterPro" id="IPR035911">
    <property type="entry name" value="MurE/MurF_N"/>
</dbReference>
<dbReference type="GO" id="GO:0005737">
    <property type="term" value="C:cytoplasm"/>
    <property type="evidence" value="ECO:0007669"/>
    <property type="project" value="UniProtKB-SubCell"/>
</dbReference>
<evidence type="ECO:0000313" key="15">
    <source>
        <dbReference type="EMBL" id="RUO50185.1"/>
    </source>
</evidence>
<dbReference type="Gene3D" id="3.90.190.20">
    <property type="entry name" value="Mur ligase, C-terminal domain"/>
    <property type="match status" value="1"/>
</dbReference>
<reference evidence="16" key="1">
    <citation type="journal article" date="2018" name="Front. Microbiol.">
        <title>Genome-Based Analysis Reveals the Taxonomy and Diversity of the Family Idiomarinaceae.</title>
        <authorList>
            <person name="Liu Y."/>
            <person name="Lai Q."/>
            <person name="Shao Z."/>
        </authorList>
    </citation>
    <scope>NUCLEOTIDE SEQUENCE [LARGE SCALE GENOMIC DNA]</scope>
    <source>
        <strain evidence="16">SW15</strain>
    </source>
</reference>
<evidence type="ECO:0000256" key="3">
    <source>
        <dbReference type="ARBA" id="ARBA00022618"/>
    </source>
</evidence>
<dbReference type="PANTHER" id="PTHR43024:SF1">
    <property type="entry name" value="UDP-N-ACETYLMURAMOYL-TRIPEPTIDE--D-ALANYL-D-ALANINE LIGASE"/>
    <property type="match status" value="1"/>
</dbReference>
<keyword evidence="2 10" id="KW-0436">Ligase</keyword>
<dbReference type="SUPFAM" id="SSF63418">
    <property type="entry name" value="MurE/MurF N-terminal domain"/>
    <property type="match status" value="1"/>
</dbReference>
<evidence type="ECO:0000256" key="1">
    <source>
        <dbReference type="ARBA" id="ARBA00022490"/>
    </source>
</evidence>
<dbReference type="NCBIfam" id="TIGR01143">
    <property type="entry name" value="murF"/>
    <property type="match status" value="1"/>
</dbReference>
<feature type="domain" description="Mur ligase C-terminal" evidence="13">
    <location>
        <begin position="324"/>
        <end position="447"/>
    </location>
</feature>
<name>A0A432XN91_9GAMM</name>
<evidence type="ECO:0000259" key="14">
    <source>
        <dbReference type="Pfam" id="PF08245"/>
    </source>
</evidence>
<dbReference type="InterPro" id="IPR000713">
    <property type="entry name" value="Mur_ligase_N"/>
</dbReference>
<accession>A0A432XN91</accession>
<dbReference type="GO" id="GO:0071555">
    <property type="term" value="P:cell wall organization"/>
    <property type="evidence" value="ECO:0007669"/>
    <property type="project" value="UniProtKB-KW"/>
</dbReference>
<dbReference type="UniPathway" id="UPA00219"/>
<organism evidence="15 16">
    <name type="scientific">Pseudidiomarina aquimaris</name>
    <dbReference type="NCBI Taxonomy" id="641841"/>
    <lineage>
        <taxon>Bacteria</taxon>
        <taxon>Pseudomonadati</taxon>
        <taxon>Pseudomonadota</taxon>
        <taxon>Gammaproteobacteria</taxon>
        <taxon>Alteromonadales</taxon>
        <taxon>Idiomarinaceae</taxon>
        <taxon>Pseudidiomarina</taxon>
    </lineage>
</organism>
<keyword evidence="6 10" id="KW-0133">Cell shape</keyword>
<keyword evidence="1 10" id="KW-0963">Cytoplasm</keyword>
<feature type="domain" description="Mur ligase central" evidence="14">
    <location>
        <begin position="108"/>
        <end position="302"/>
    </location>
</feature>
<dbReference type="SUPFAM" id="SSF53244">
    <property type="entry name" value="MurD-like peptide ligases, peptide-binding domain"/>
    <property type="match status" value="1"/>
</dbReference>
<dbReference type="Gene3D" id="3.40.1390.10">
    <property type="entry name" value="MurE/MurF, N-terminal domain"/>
    <property type="match status" value="1"/>
</dbReference>
<dbReference type="Pfam" id="PF08245">
    <property type="entry name" value="Mur_ligase_M"/>
    <property type="match status" value="1"/>
</dbReference>
<dbReference type="AlphaFoldDB" id="A0A432XN91"/>
<dbReference type="EMBL" id="PIPT01000002">
    <property type="protein sequence ID" value="RUO50185.1"/>
    <property type="molecule type" value="Genomic_DNA"/>
</dbReference>
<gene>
    <name evidence="10 15" type="primary">murF</name>
    <name evidence="15" type="ORF">CWE21_03420</name>
</gene>
<evidence type="ECO:0000259" key="12">
    <source>
        <dbReference type="Pfam" id="PF01225"/>
    </source>
</evidence>
<dbReference type="InterPro" id="IPR004101">
    <property type="entry name" value="Mur_ligase_C"/>
</dbReference>
<dbReference type="Gene3D" id="3.40.1190.10">
    <property type="entry name" value="Mur-like, catalytic domain"/>
    <property type="match status" value="1"/>
</dbReference>
<evidence type="ECO:0000313" key="16">
    <source>
        <dbReference type="Proteomes" id="UP000286678"/>
    </source>
</evidence>
<dbReference type="InterPro" id="IPR036565">
    <property type="entry name" value="Mur-like_cat_sf"/>
</dbReference>
<dbReference type="InterPro" id="IPR005863">
    <property type="entry name" value="UDP-N-AcMur_synth"/>
</dbReference>
<evidence type="ECO:0000256" key="5">
    <source>
        <dbReference type="ARBA" id="ARBA00022840"/>
    </source>
</evidence>
<comment type="function">
    <text evidence="10 11">Involved in cell wall formation. Catalyzes the final step in the synthesis of UDP-N-acetylmuramoyl-pentapeptide, the precursor of murein.</text>
</comment>
<keyword evidence="16" id="KW-1185">Reference proteome</keyword>
<dbReference type="GO" id="GO:0008766">
    <property type="term" value="F:UDP-N-acetylmuramoylalanyl-D-glutamyl-2,6-diaminopimelate-D-alanyl-D-alanine ligase activity"/>
    <property type="evidence" value="ECO:0007669"/>
    <property type="project" value="RHEA"/>
</dbReference>
<comment type="catalytic activity">
    <reaction evidence="10 11">
        <text>D-alanyl-D-alanine + UDP-N-acetyl-alpha-D-muramoyl-L-alanyl-gamma-D-glutamyl-meso-2,6-diaminopimelate + ATP = UDP-N-acetyl-alpha-D-muramoyl-L-alanyl-gamma-D-glutamyl-meso-2,6-diaminopimeloyl-D-alanyl-D-alanine + ADP + phosphate + H(+)</text>
        <dbReference type="Rhea" id="RHEA:28374"/>
        <dbReference type="ChEBI" id="CHEBI:15378"/>
        <dbReference type="ChEBI" id="CHEBI:30616"/>
        <dbReference type="ChEBI" id="CHEBI:43474"/>
        <dbReference type="ChEBI" id="CHEBI:57822"/>
        <dbReference type="ChEBI" id="CHEBI:61386"/>
        <dbReference type="ChEBI" id="CHEBI:83905"/>
        <dbReference type="ChEBI" id="CHEBI:456216"/>
        <dbReference type="EC" id="6.3.2.10"/>
    </reaction>
</comment>
<dbReference type="GO" id="GO:0008360">
    <property type="term" value="P:regulation of cell shape"/>
    <property type="evidence" value="ECO:0007669"/>
    <property type="project" value="UniProtKB-KW"/>
</dbReference>
<evidence type="ECO:0000256" key="6">
    <source>
        <dbReference type="ARBA" id="ARBA00022960"/>
    </source>
</evidence>
<dbReference type="EC" id="6.3.2.10" evidence="10 11"/>
<dbReference type="InterPro" id="IPR036615">
    <property type="entry name" value="Mur_ligase_C_dom_sf"/>
</dbReference>
<dbReference type="InterPro" id="IPR051046">
    <property type="entry name" value="MurCDEF_CellWall_CoF430Synth"/>
</dbReference>
<evidence type="ECO:0000256" key="4">
    <source>
        <dbReference type="ARBA" id="ARBA00022741"/>
    </source>
</evidence>
<protein>
    <recommendedName>
        <fullName evidence="10 11">UDP-N-acetylmuramoyl-tripeptide--D-alanyl-D-alanine ligase</fullName>
        <ecNumber evidence="10 11">6.3.2.10</ecNumber>
    </recommendedName>
    <alternativeName>
        <fullName evidence="10">D-alanyl-D-alanine-adding enzyme</fullName>
    </alternativeName>
</protein>
<evidence type="ECO:0000256" key="8">
    <source>
        <dbReference type="ARBA" id="ARBA00023306"/>
    </source>
</evidence>
<evidence type="ECO:0000256" key="11">
    <source>
        <dbReference type="RuleBase" id="RU004136"/>
    </source>
</evidence>
<dbReference type="HAMAP" id="MF_02019">
    <property type="entry name" value="MurF"/>
    <property type="match status" value="1"/>
</dbReference>
<evidence type="ECO:0000256" key="2">
    <source>
        <dbReference type="ARBA" id="ARBA00022598"/>
    </source>
</evidence>
<dbReference type="RefSeq" id="WP_126833074.1">
    <property type="nucleotide sequence ID" value="NZ_PIPT01000002.1"/>
</dbReference>
<comment type="similarity">
    <text evidence="10">Belongs to the MurCDEF family. MurF subfamily.</text>
</comment>
<dbReference type="InterPro" id="IPR013221">
    <property type="entry name" value="Mur_ligase_cen"/>
</dbReference>